<evidence type="ECO:0000256" key="3">
    <source>
        <dbReference type="ARBA" id="ARBA00023015"/>
    </source>
</evidence>
<evidence type="ECO:0000256" key="5">
    <source>
        <dbReference type="ARBA" id="ARBA00023242"/>
    </source>
</evidence>
<keyword evidence="9" id="KW-1185">Reference proteome</keyword>
<organism evidence="8 9">
    <name type="scientific">Zalerion maritima</name>
    <dbReference type="NCBI Taxonomy" id="339359"/>
    <lineage>
        <taxon>Eukaryota</taxon>
        <taxon>Fungi</taxon>
        <taxon>Dikarya</taxon>
        <taxon>Ascomycota</taxon>
        <taxon>Pezizomycotina</taxon>
        <taxon>Sordariomycetes</taxon>
        <taxon>Lulworthiomycetidae</taxon>
        <taxon>Lulworthiales</taxon>
        <taxon>Lulworthiaceae</taxon>
        <taxon>Zalerion</taxon>
    </lineage>
</organism>
<comment type="caution">
    <text evidence="8">The sequence shown here is derived from an EMBL/GenBank/DDBJ whole genome shotgun (WGS) entry which is preliminary data.</text>
</comment>
<accession>A0AAD5RYE7</accession>
<comment type="subcellular location">
    <subcellularLocation>
        <location evidence="1 6">Nucleus</location>
    </subcellularLocation>
</comment>
<gene>
    <name evidence="6" type="primary">MED10</name>
    <name evidence="8" type="ORF">MKZ38_010321</name>
</gene>
<proteinExistence type="inferred from homology"/>
<dbReference type="GO" id="GO:0016592">
    <property type="term" value="C:mediator complex"/>
    <property type="evidence" value="ECO:0007669"/>
    <property type="project" value="InterPro"/>
</dbReference>
<dbReference type="Pfam" id="PF09748">
    <property type="entry name" value="Med10"/>
    <property type="match status" value="1"/>
</dbReference>
<sequence length="192" mass="20542">MAPRPQERYTHDDVERMIKDIISRLYHIMVQTSGYDTGGRPTKDVLANEIKALSSSLSQLTISVSPSPESLNQPPTSGSGPSSNPAPAMLPSIPRDLIEYIENSRNPDIYTREFVELARRWNQIMRGKLNAFSTFTDELADAITSAMPELAGDVQRILAATSSAPPGGGAESGPLRSTSGNANGNGIGNGTV</sequence>
<comment type="subunit">
    <text evidence="6">Component of the Mediator complex.</text>
</comment>
<dbReference type="InterPro" id="IPR019145">
    <property type="entry name" value="Mediator_Med10"/>
</dbReference>
<reference evidence="8" key="1">
    <citation type="submission" date="2022-07" db="EMBL/GenBank/DDBJ databases">
        <title>Draft genome sequence of Zalerion maritima ATCC 34329, a (micro)plastics degrading marine fungus.</title>
        <authorList>
            <person name="Paco A."/>
            <person name="Goncalves M.F.M."/>
            <person name="Rocha-Santos T.A.P."/>
            <person name="Alves A."/>
        </authorList>
    </citation>
    <scope>NUCLEOTIDE SEQUENCE</scope>
    <source>
        <strain evidence="8">ATCC 34329</strain>
    </source>
</reference>
<name>A0AAD5RYE7_9PEZI</name>
<dbReference type="AlphaFoldDB" id="A0AAD5RYE7"/>
<feature type="compositionally biased region" description="Low complexity" evidence="7">
    <location>
        <begin position="74"/>
        <end position="87"/>
    </location>
</feature>
<dbReference type="EMBL" id="JAKWBI020000008">
    <property type="protein sequence ID" value="KAJ2906823.1"/>
    <property type="molecule type" value="Genomic_DNA"/>
</dbReference>
<feature type="compositionally biased region" description="Gly residues" evidence="7">
    <location>
        <begin position="183"/>
        <end position="192"/>
    </location>
</feature>
<feature type="region of interest" description="Disordered" evidence="7">
    <location>
        <begin position="63"/>
        <end position="91"/>
    </location>
</feature>
<evidence type="ECO:0000313" key="8">
    <source>
        <dbReference type="EMBL" id="KAJ2906823.1"/>
    </source>
</evidence>
<dbReference type="GO" id="GO:0003712">
    <property type="term" value="F:transcription coregulator activity"/>
    <property type="evidence" value="ECO:0007669"/>
    <property type="project" value="InterPro"/>
</dbReference>
<evidence type="ECO:0000256" key="6">
    <source>
        <dbReference type="RuleBase" id="RU364146"/>
    </source>
</evidence>
<dbReference type="Proteomes" id="UP001201980">
    <property type="component" value="Unassembled WGS sequence"/>
</dbReference>
<evidence type="ECO:0000256" key="2">
    <source>
        <dbReference type="ARBA" id="ARBA00005389"/>
    </source>
</evidence>
<feature type="region of interest" description="Disordered" evidence="7">
    <location>
        <begin position="161"/>
        <end position="192"/>
    </location>
</feature>
<keyword evidence="5 6" id="KW-0539">Nucleus</keyword>
<comment type="similarity">
    <text evidence="2 6">Belongs to the Mediator complex subunit 10 family.</text>
</comment>
<evidence type="ECO:0000313" key="9">
    <source>
        <dbReference type="Proteomes" id="UP001201980"/>
    </source>
</evidence>
<keyword evidence="3 6" id="KW-0805">Transcription regulation</keyword>
<keyword evidence="6" id="KW-0010">Activator</keyword>
<evidence type="ECO:0000256" key="1">
    <source>
        <dbReference type="ARBA" id="ARBA00004123"/>
    </source>
</evidence>
<evidence type="ECO:0000256" key="4">
    <source>
        <dbReference type="ARBA" id="ARBA00023163"/>
    </source>
</evidence>
<comment type="function">
    <text evidence="6">Component of the Mediator complex, a coactivator involved in the regulated transcription of nearly all RNA polymerase II-dependent genes. Mediator functions as a bridge to convey information from gene-specific regulatory proteins to the basal RNA polymerase II transcription machinery. Mediator is recruited to promoters by direct interactions with regulatory proteins and serves as a scaffold for the assembly of a functional preinitiation complex with RNA polymerase II and the general transcription factors.</text>
</comment>
<evidence type="ECO:0000256" key="7">
    <source>
        <dbReference type="SAM" id="MobiDB-lite"/>
    </source>
</evidence>
<keyword evidence="4 6" id="KW-0804">Transcription</keyword>
<protein>
    <recommendedName>
        <fullName evidence="6">Mediator of RNA polymerase II transcription subunit 10</fullName>
    </recommendedName>
    <alternativeName>
        <fullName evidence="6">Mediator complex subunit 10</fullName>
    </alternativeName>
</protein>
<dbReference type="GO" id="GO:0006357">
    <property type="term" value="P:regulation of transcription by RNA polymerase II"/>
    <property type="evidence" value="ECO:0007669"/>
    <property type="project" value="InterPro"/>
</dbReference>